<feature type="domain" description="C2H2-type" evidence="2">
    <location>
        <begin position="260"/>
        <end position="290"/>
    </location>
</feature>
<dbReference type="GO" id="GO:0008270">
    <property type="term" value="F:zinc ion binding"/>
    <property type="evidence" value="ECO:0007669"/>
    <property type="project" value="UniProtKB-KW"/>
</dbReference>
<keyword evidence="1" id="KW-0862">Zinc</keyword>
<dbReference type="Gene3D" id="3.30.160.60">
    <property type="entry name" value="Classic Zinc Finger"/>
    <property type="match status" value="1"/>
</dbReference>
<evidence type="ECO:0000259" key="2">
    <source>
        <dbReference type="PROSITE" id="PS50157"/>
    </source>
</evidence>
<dbReference type="EMBL" id="JAVRRD010000024">
    <property type="protein sequence ID" value="KAK5047721.1"/>
    <property type="molecule type" value="Genomic_DNA"/>
</dbReference>
<dbReference type="InterPro" id="IPR013087">
    <property type="entry name" value="Znf_C2H2_type"/>
</dbReference>
<dbReference type="SMART" id="SM00355">
    <property type="entry name" value="ZnF_C2H2"/>
    <property type="match status" value="2"/>
</dbReference>
<dbReference type="RefSeq" id="XP_064703248.1">
    <property type="nucleotide sequence ID" value="XM_064849947.1"/>
</dbReference>
<gene>
    <name evidence="3" type="ORF">LTR84_006386</name>
</gene>
<comment type="caution">
    <text evidence="3">The sequence shown here is derived from an EMBL/GenBank/DDBJ whole genome shotgun (WGS) entry which is preliminary data.</text>
</comment>
<sequence>MFRIAEDDDHLHNPLWLDQINMANSLPLGLPLMSSAPETFQLNSHHRLYSVEHRGLSTVAANPALTKSMFGNNMTGTSISTADSHILPWSPHQSHQPSETIEPSVTFQRSVMSSPRYKVEPSTPISVHIPTSAIMSSSPLSMVSPVVLKSQNDIDDLPYESIEQALRMALLKKHRCDLDRLSRRGYQRKRVGGVSSKAKPVVTSGKTGINCELVIAQNEFACSYEGCIDKNTGKQKRFKRQEHKKRHEKTVHEKDMHEAYKCWVPDCDTAFSRTDNLKSHLRNTHSKKPGVRGNRYVATLDKNSEFYDPEWVGELDKHGYPIL</sequence>
<evidence type="ECO:0000313" key="3">
    <source>
        <dbReference type="EMBL" id="KAK5047721.1"/>
    </source>
</evidence>
<proteinExistence type="predicted"/>
<keyword evidence="1" id="KW-0863">Zinc-finger</keyword>
<name>A0AAV9N2B2_9EURO</name>
<dbReference type="Proteomes" id="UP001358417">
    <property type="component" value="Unassembled WGS sequence"/>
</dbReference>
<keyword evidence="1" id="KW-0479">Metal-binding</keyword>
<dbReference type="SUPFAM" id="SSF57667">
    <property type="entry name" value="beta-beta-alpha zinc fingers"/>
    <property type="match status" value="1"/>
</dbReference>
<dbReference type="GeneID" id="89974558"/>
<accession>A0AAV9N2B2</accession>
<reference evidence="3 4" key="1">
    <citation type="submission" date="2023-08" db="EMBL/GenBank/DDBJ databases">
        <title>Black Yeasts Isolated from many extreme environments.</title>
        <authorList>
            <person name="Coleine C."/>
            <person name="Stajich J.E."/>
            <person name="Selbmann L."/>
        </authorList>
    </citation>
    <scope>NUCLEOTIDE SEQUENCE [LARGE SCALE GENOMIC DNA]</scope>
    <source>
        <strain evidence="3 4">CCFEE 5792</strain>
    </source>
</reference>
<dbReference type="PROSITE" id="PS50157">
    <property type="entry name" value="ZINC_FINGER_C2H2_2"/>
    <property type="match status" value="1"/>
</dbReference>
<keyword evidence="4" id="KW-1185">Reference proteome</keyword>
<protein>
    <recommendedName>
        <fullName evidence="2">C2H2-type domain-containing protein</fullName>
    </recommendedName>
</protein>
<dbReference type="PROSITE" id="PS00028">
    <property type="entry name" value="ZINC_FINGER_C2H2_1"/>
    <property type="match status" value="1"/>
</dbReference>
<evidence type="ECO:0000313" key="4">
    <source>
        <dbReference type="Proteomes" id="UP001358417"/>
    </source>
</evidence>
<dbReference type="AlphaFoldDB" id="A0AAV9N2B2"/>
<dbReference type="InterPro" id="IPR036236">
    <property type="entry name" value="Znf_C2H2_sf"/>
</dbReference>
<organism evidence="3 4">
    <name type="scientific">Exophiala bonariae</name>
    <dbReference type="NCBI Taxonomy" id="1690606"/>
    <lineage>
        <taxon>Eukaryota</taxon>
        <taxon>Fungi</taxon>
        <taxon>Dikarya</taxon>
        <taxon>Ascomycota</taxon>
        <taxon>Pezizomycotina</taxon>
        <taxon>Eurotiomycetes</taxon>
        <taxon>Chaetothyriomycetidae</taxon>
        <taxon>Chaetothyriales</taxon>
        <taxon>Herpotrichiellaceae</taxon>
        <taxon>Exophiala</taxon>
    </lineage>
</organism>
<evidence type="ECO:0000256" key="1">
    <source>
        <dbReference type="PROSITE-ProRule" id="PRU00042"/>
    </source>
</evidence>